<evidence type="ECO:0000256" key="2">
    <source>
        <dbReference type="ARBA" id="ARBA00022676"/>
    </source>
</evidence>
<dbReference type="InterPro" id="IPR050271">
    <property type="entry name" value="UDP-glycosyltransferase"/>
</dbReference>
<keyword evidence="4" id="KW-0812">Transmembrane</keyword>
<evidence type="ECO:0000256" key="4">
    <source>
        <dbReference type="SAM" id="Phobius"/>
    </source>
</evidence>
<dbReference type="PANTHER" id="PTHR48043">
    <property type="entry name" value="EG:EG0003.4 PROTEIN-RELATED"/>
    <property type="match status" value="1"/>
</dbReference>
<organism evidence="5 6">
    <name type="scientific">Molorchus minor</name>
    <dbReference type="NCBI Taxonomy" id="1323400"/>
    <lineage>
        <taxon>Eukaryota</taxon>
        <taxon>Metazoa</taxon>
        <taxon>Ecdysozoa</taxon>
        <taxon>Arthropoda</taxon>
        <taxon>Hexapoda</taxon>
        <taxon>Insecta</taxon>
        <taxon>Pterygota</taxon>
        <taxon>Neoptera</taxon>
        <taxon>Endopterygota</taxon>
        <taxon>Coleoptera</taxon>
        <taxon>Polyphaga</taxon>
        <taxon>Cucujiformia</taxon>
        <taxon>Chrysomeloidea</taxon>
        <taxon>Cerambycidae</taxon>
        <taxon>Lamiinae</taxon>
        <taxon>Monochamini</taxon>
        <taxon>Molorchus</taxon>
    </lineage>
</organism>
<comment type="similarity">
    <text evidence="1">Belongs to the UDP-glycosyltransferase family.</text>
</comment>
<name>A0ABQ9J909_9CUCU</name>
<keyword evidence="6" id="KW-1185">Reference proteome</keyword>
<dbReference type="CDD" id="cd03784">
    <property type="entry name" value="GT1_Gtf-like"/>
    <property type="match status" value="1"/>
</dbReference>
<gene>
    <name evidence="5" type="ORF">NQ317_006163</name>
</gene>
<dbReference type="SUPFAM" id="SSF53756">
    <property type="entry name" value="UDP-Glycosyltransferase/glycogen phosphorylase"/>
    <property type="match status" value="1"/>
</dbReference>
<evidence type="ECO:0000256" key="1">
    <source>
        <dbReference type="ARBA" id="ARBA00009995"/>
    </source>
</evidence>
<dbReference type="Proteomes" id="UP001162164">
    <property type="component" value="Unassembled WGS sequence"/>
</dbReference>
<dbReference type="PANTHER" id="PTHR48043:SF159">
    <property type="entry name" value="EG:EG0003.4 PROTEIN-RELATED"/>
    <property type="match status" value="1"/>
</dbReference>
<dbReference type="Pfam" id="PF00201">
    <property type="entry name" value="UDPGT"/>
    <property type="match status" value="1"/>
</dbReference>
<dbReference type="EMBL" id="JAPWTJ010001005">
    <property type="protein sequence ID" value="KAJ8974384.1"/>
    <property type="molecule type" value="Genomic_DNA"/>
</dbReference>
<keyword evidence="4" id="KW-1133">Transmembrane helix</keyword>
<keyword evidence="3" id="KW-0808">Transferase</keyword>
<keyword evidence="4" id="KW-0472">Membrane</keyword>
<keyword evidence="2" id="KW-0328">Glycosyltransferase</keyword>
<sequence length="526" mass="60123">MLKYVLFVLYTSVVSLSYGANILAIVPTPSYSHQIAFRPIWKELLLRGHHLTLITTDPMDDPKLVNLTEIDMKWAYKFFDANRTEMAQQPWSMWRLPTSFQEMFSMIAEAQLSYPAVEELIRSQKHFDVVLVEYFYPEFLGFAETCDSPGILIGSLDIFSLIHGMVGNPSHPVLYPEFGTPFYGTLTLPERIESTLYTWYFSYYFTHRGYPARQKIIEKYFNTTLSLVDAISDIDLLLLNVNPVLQYVRPVGPATVNFGGFRHIRRSSKDIPKDLKKFMDNAKDGFIYFSLGSNVQSKELSGSSLNSIIETLQEIPYKVLWKFEADELPGKPTNVKLIKWAPQQQILSHPNIKLFITQGGLQSMEEGIYSEVPFVVIPFFADQAQNAKLMERKGIAKSVSRTPYIKKADLKKAILDVTGNPSYKAAVKKLKELALDVPMTGIDKAVWWIEYVIRHKGAKHLRSPAADIPLYQYLLLDVISVLLLALIIILAALFLLLRLLYRLIRIPSSGQTVKKLKKPVNNRYEF</sequence>
<protein>
    <recommendedName>
        <fullName evidence="7">Glucuronosyltransferase</fullName>
    </recommendedName>
</protein>
<evidence type="ECO:0008006" key="7">
    <source>
        <dbReference type="Google" id="ProtNLM"/>
    </source>
</evidence>
<dbReference type="Gene3D" id="3.40.50.2000">
    <property type="entry name" value="Glycogen Phosphorylase B"/>
    <property type="match status" value="2"/>
</dbReference>
<evidence type="ECO:0000256" key="3">
    <source>
        <dbReference type="ARBA" id="ARBA00022679"/>
    </source>
</evidence>
<reference evidence="5" key="1">
    <citation type="journal article" date="2023" name="Insect Mol. Biol.">
        <title>Genome sequencing provides insights into the evolution of gene families encoding plant cell wall-degrading enzymes in longhorned beetles.</title>
        <authorList>
            <person name="Shin N.R."/>
            <person name="Okamura Y."/>
            <person name="Kirsch R."/>
            <person name="Pauchet Y."/>
        </authorList>
    </citation>
    <scope>NUCLEOTIDE SEQUENCE</scope>
    <source>
        <strain evidence="5">MMC_N1</strain>
    </source>
</reference>
<evidence type="ECO:0000313" key="5">
    <source>
        <dbReference type="EMBL" id="KAJ8974384.1"/>
    </source>
</evidence>
<dbReference type="InterPro" id="IPR002213">
    <property type="entry name" value="UDP_glucos_trans"/>
</dbReference>
<comment type="caution">
    <text evidence="5">The sequence shown here is derived from an EMBL/GenBank/DDBJ whole genome shotgun (WGS) entry which is preliminary data.</text>
</comment>
<proteinExistence type="inferred from homology"/>
<accession>A0ABQ9J909</accession>
<evidence type="ECO:0000313" key="6">
    <source>
        <dbReference type="Proteomes" id="UP001162164"/>
    </source>
</evidence>
<feature type="transmembrane region" description="Helical" evidence="4">
    <location>
        <begin position="470"/>
        <end position="497"/>
    </location>
</feature>